<reference evidence="13 14" key="1">
    <citation type="submission" date="2017-04" db="EMBL/GenBank/DDBJ databases">
        <title>Draft genome sequence of Zooshikella ganghwensis VG4 isolated from Red Sea sediments.</title>
        <authorList>
            <person name="Rehman Z."/>
            <person name="Alam I."/>
            <person name="Kamau A."/>
            <person name="Bajic V."/>
            <person name="Leiknes T."/>
        </authorList>
    </citation>
    <scope>NUCLEOTIDE SEQUENCE [LARGE SCALE GENOMIC DNA]</scope>
    <source>
        <strain evidence="13 14">VG4</strain>
    </source>
</reference>
<protein>
    <recommendedName>
        <fullName evidence="2">Type II secretion system protein H</fullName>
    </recommendedName>
    <alternativeName>
        <fullName evidence="10">General secretion pathway protein H</fullName>
    </alternativeName>
</protein>
<proteinExistence type="inferred from homology"/>
<comment type="subcellular location">
    <subcellularLocation>
        <location evidence="1">Cell inner membrane</location>
        <topology evidence="1">Single-pass membrane protein</topology>
    </subcellularLocation>
</comment>
<dbReference type="Pfam" id="PF12019">
    <property type="entry name" value="GspH"/>
    <property type="match status" value="1"/>
</dbReference>
<keyword evidence="5" id="KW-0997">Cell inner membrane</keyword>
<evidence type="ECO:0000256" key="5">
    <source>
        <dbReference type="ARBA" id="ARBA00022519"/>
    </source>
</evidence>
<dbReference type="RefSeq" id="WP_094788469.1">
    <property type="nucleotide sequence ID" value="NZ_NDXW01000001.1"/>
</dbReference>
<accession>A0A4P9VSY7</accession>
<dbReference type="Gene3D" id="3.55.40.10">
    <property type="entry name" value="minor pseudopilin epsh domain"/>
    <property type="match status" value="1"/>
</dbReference>
<organism evidence="13 14">
    <name type="scientific">Zooshikella ganghwensis</name>
    <dbReference type="NCBI Taxonomy" id="202772"/>
    <lineage>
        <taxon>Bacteria</taxon>
        <taxon>Pseudomonadati</taxon>
        <taxon>Pseudomonadota</taxon>
        <taxon>Gammaproteobacteria</taxon>
        <taxon>Oceanospirillales</taxon>
        <taxon>Zooshikellaceae</taxon>
        <taxon>Zooshikella</taxon>
    </lineage>
</organism>
<evidence type="ECO:0000313" key="14">
    <source>
        <dbReference type="Proteomes" id="UP000257039"/>
    </source>
</evidence>
<evidence type="ECO:0000256" key="3">
    <source>
        <dbReference type="ARBA" id="ARBA00022475"/>
    </source>
</evidence>
<feature type="domain" description="General secretion pathway GspH" evidence="12">
    <location>
        <begin position="43"/>
        <end position="160"/>
    </location>
</feature>
<dbReference type="NCBIfam" id="TIGR02532">
    <property type="entry name" value="IV_pilin_GFxxxE"/>
    <property type="match status" value="1"/>
</dbReference>
<keyword evidence="6 11" id="KW-0812">Transmembrane</keyword>
<comment type="similarity">
    <text evidence="9">Belongs to the GSP H family.</text>
</comment>
<dbReference type="GO" id="GO:0015628">
    <property type="term" value="P:protein secretion by the type II secretion system"/>
    <property type="evidence" value="ECO:0007669"/>
    <property type="project" value="InterPro"/>
</dbReference>
<dbReference type="GO" id="GO:0005886">
    <property type="term" value="C:plasma membrane"/>
    <property type="evidence" value="ECO:0007669"/>
    <property type="project" value="UniProtKB-SubCell"/>
</dbReference>
<dbReference type="InterPro" id="IPR012902">
    <property type="entry name" value="N_methyl_site"/>
</dbReference>
<dbReference type="Proteomes" id="UP000257039">
    <property type="component" value="Unassembled WGS sequence"/>
</dbReference>
<dbReference type="SUPFAM" id="SSF54523">
    <property type="entry name" value="Pili subunits"/>
    <property type="match status" value="1"/>
</dbReference>
<dbReference type="InterPro" id="IPR022346">
    <property type="entry name" value="T2SS_GspH"/>
</dbReference>
<evidence type="ECO:0000256" key="4">
    <source>
        <dbReference type="ARBA" id="ARBA00022481"/>
    </source>
</evidence>
<evidence type="ECO:0000256" key="6">
    <source>
        <dbReference type="ARBA" id="ARBA00022692"/>
    </source>
</evidence>
<comment type="caution">
    <text evidence="13">The sequence shown here is derived from an EMBL/GenBank/DDBJ whole genome shotgun (WGS) entry which is preliminary data.</text>
</comment>
<evidence type="ECO:0000256" key="8">
    <source>
        <dbReference type="ARBA" id="ARBA00023136"/>
    </source>
</evidence>
<keyword evidence="4" id="KW-0488">Methylation</keyword>
<dbReference type="AlphaFoldDB" id="A0A4P9VSY7"/>
<keyword evidence="7 11" id="KW-1133">Transmembrane helix</keyword>
<dbReference type="EMBL" id="NDXW01000001">
    <property type="protein sequence ID" value="RDH45524.1"/>
    <property type="molecule type" value="Genomic_DNA"/>
</dbReference>
<evidence type="ECO:0000256" key="2">
    <source>
        <dbReference type="ARBA" id="ARBA00021549"/>
    </source>
</evidence>
<keyword evidence="8 11" id="KW-0472">Membrane</keyword>
<evidence type="ECO:0000256" key="9">
    <source>
        <dbReference type="ARBA" id="ARBA00025772"/>
    </source>
</evidence>
<evidence type="ECO:0000256" key="10">
    <source>
        <dbReference type="ARBA" id="ARBA00030775"/>
    </source>
</evidence>
<keyword evidence="14" id="KW-1185">Reference proteome</keyword>
<evidence type="ECO:0000256" key="7">
    <source>
        <dbReference type="ARBA" id="ARBA00022989"/>
    </source>
</evidence>
<evidence type="ECO:0000256" key="1">
    <source>
        <dbReference type="ARBA" id="ARBA00004377"/>
    </source>
</evidence>
<dbReference type="InterPro" id="IPR045584">
    <property type="entry name" value="Pilin-like"/>
</dbReference>
<evidence type="ECO:0000256" key="11">
    <source>
        <dbReference type="SAM" id="Phobius"/>
    </source>
</evidence>
<evidence type="ECO:0000313" key="13">
    <source>
        <dbReference type="EMBL" id="RDH45524.1"/>
    </source>
</evidence>
<feature type="transmembrane region" description="Helical" evidence="11">
    <location>
        <begin position="7"/>
        <end position="31"/>
    </location>
</feature>
<name>A0A4P9VSY7_9GAMM</name>
<dbReference type="GO" id="GO:0015627">
    <property type="term" value="C:type II protein secretion system complex"/>
    <property type="evidence" value="ECO:0007669"/>
    <property type="project" value="InterPro"/>
</dbReference>
<evidence type="ECO:0000259" key="12">
    <source>
        <dbReference type="Pfam" id="PF12019"/>
    </source>
</evidence>
<sequence>MFKKNNGFTLIELMITIVILAILVAIAVPSFDTIIRNYRLQNEVNRIVGSLSLARSEAIKRNAVVRIARSDTNWNQGWTIYIDNTDDALTTYQGPAGLTELQFYEASGGDITVNTNSAVTQHISFSGNGRLNLITNQIQIAVCDSRGASSGNLISINLSGQVRVLGTTACSL</sequence>
<gene>
    <name evidence="13" type="ORF">B9G39_19870</name>
</gene>
<dbReference type="Pfam" id="PF07963">
    <property type="entry name" value="N_methyl"/>
    <property type="match status" value="1"/>
</dbReference>
<keyword evidence="3" id="KW-1003">Cell membrane</keyword>